<dbReference type="Gramene" id="Solyc05g018400.1.1">
    <property type="protein sequence ID" value="Solyc05g018400.1.1.1"/>
    <property type="gene ID" value="Solyc05g018400.1"/>
</dbReference>
<evidence type="ECO:0000313" key="3">
    <source>
        <dbReference type="Proteomes" id="UP000004994"/>
    </source>
</evidence>
<feature type="compositionally biased region" description="Basic residues" evidence="1">
    <location>
        <begin position="29"/>
        <end position="39"/>
    </location>
</feature>
<evidence type="ECO:0000313" key="2">
    <source>
        <dbReference type="EnsemblPlants" id="Solyc05g018400.1.1.1"/>
    </source>
</evidence>
<reference evidence="2" key="2">
    <citation type="submission" date="2019-01" db="UniProtKB">
        <authorList>
            <consortium name="EnsemblPlants"/>
        </authorList>
    </citation>
    <scope>IDENTIFICATION</scope>
    <source>
        <strain evidence="2">cv. Heinz 1706</strain>
    </source>
</reference>
<dbReference type="InParanoid" id="A0A3Q7GEV1"/>
<dbReference type="PaxDb" id="4081-Solyc05g018400.1.1"/>
<proteinExistence type="predicted"/>
<protein>
    <submittedName>
        <fullName evidence="2">Uncharacterized protein</fullName>
    </submittedName>
</protein>
<accession>A0A3Q7GEV1</accession>
<evidence type="ECO:0000256" key="1">
    <source>
        <dbReference type="SAM" id="MobiDB-lite"/>
    </source>
</evidence>
<keyword evidence="3" id="KW-1185">Reference proteome</keyword>
<feature type="region of interest" description="Disordered" evidence="1">
    <location>
        <begin position="26"/>
        <end position="50"/>
    </location>
</feature>
<reference evidence="2" key="1">
    <citation type="journal article" date="2012" name="Nature">
        <title>The tomato genome sequence provides insights into fleshy fruit evolution.</title>
        <authorList>
            <consortium name="Tomato Genome Consortium"/>
        </authorList>
    </citation>
    <scope>NUCLEOTIDE SEQUENCE [LARGE SCALE GENOMIC DNA]</scope>
    <source>
        <strain evidence="2">cv. Heinz 1706</strain>
    </source>
</reference>
<organism evidence="2">
    <name type="scientific">Solanum lycopersicum</name>
    <name type="common">Tomato</name>
    <name type="synonym">Lycopersicon esculentum</name>
    <dbReference type="NCBI Taxonomy" id="4081"/>
    <lineage>
        <taxon>Eukaryota</taxon>
        <taxon>Viridiplantae</taxon>
        <taxon>Streptophyta</taxon>
        <taxon>Embryophyta</taxon>
        <taxon>Tracheophyta</taxon>
        <taxon>Spermatophyta</taxon>
        <taxon>Magnoliopsida</taxon>
        <taxon>eudicotyledons</taxon>
        <taxon>Gunneridae</taxon>
        <taxon>Pentapetalae</taxon>
        <taxon>asterids</taxon>
        <taxon>lamiids</taxon>
        <taxon>Solanales</taxon>
        <taxon>Solanaceae</taxon>
        <taxon>Solanoideae</taxon>
        <taxon>Solaneae</taxon>
        <taxon>Solanum</taxon>
        <taxon>Solanum subgen. Lycopersicon</taxon>
    </lineage>
</organism>
<dbReference type="Proteomes" id="UP000004994">
    <property type="component" value="Chromosome 5"/>
</dbReference>
<dbReference type="EnsemblPlants" id="Solyc05g018400.1.1">
    <property type="protein sequence ID" value="Solyc05g018400.1.1.1"/>
    <property type="gene ID" value="Solyc05g018400.1"/>
</dbReference>
<sequence>MERHPVAINPQYIFNLEPTPIPSCLVKSKTSKGCRKRKREEKGRQSRNTI</sequence>
<dbReference type="AlphaFoldDB" id="A0A3Q7GEV1"/>
<name>A0A3Q7GEV1_SOLLC</name>